<accession>A0ABS8V106</accession>
<sequence>MMVEQVSGINLNGPSVQFTSVLRKRSKWWYAKRFLHPDVVAAYDYIFIWDEDLGVEHFNAEKEVHKDTEEKPGWCSDPHLPPCAAFVK</sequence>
<name>A0ABS8V106_DATST</name>
<dbReference type="Pfam" id="PF05212">
    <property type="entry name" value="DUF707"/>
    <property type="match status" value="1"/>
</dbReference>
<dbReference type="InterPro" id="IPR007877">
    <property type="entry name" value="DUF707"/>
</dbReference>
<dbReference type="Proteomes" id="UP000823775">
    <property type="component" value="Unassembled WGS sequence"/>
</dbReference>
<gene>
    <name evidence="1" type="ORF">HAX54_026454</name>
</gene>
<evidence type="ECO:0000313" key="2">
    <source>
        <dbReference type="Proteomes" id="UP000823775"/>
    </source>
</evidence>
<dbReference type="EMBL" id="JACEIK010003206">
    <property type="protein sequence ID" value="MCD9640805.1"/>
    <property type="molecule type" value="Genomic_DNA"/>
</dbReference>
<comment type="caution">
    <text evidence="1">The sequence shown here is derived from an EMBL/GenBank/DDBJ whole genome shotgun (WGS) entry which is preliminary data.</text>
</comment>
<evidence type="ECO:0000313" key="1">
    <source>
        <dbReference type="EMBL" id="MCD9640805.1"/>
    </source>
</evidence>
<protein>
    <submittedName>
        <fullName evidence="1">Uncharacterized protein</fullName>
    </submittedName>
</protein>
<proteinExistence type="predicted"/>
<dbReference type="PANTHER" id="PTHR31210:SF43">
    <property type="entry name" value="STORAGE PROTEIN-RELATED"/>
    <property type="match status" value="1"/>
</dbReference>
<reference evidence="1 2" key="1">
    <citation type="journal article" date="2021" name="BMC Genomics">
        <title>Datura genome reveals duplications of psychoactive alkaloid biosynthetic genes and high mutation rate following tissue culture.</title>
        <authorList>
            <person name="Rajewski A."/>
            <person name="Carter-House D."/>
            <person name="Stajich J."/>
            <person name="Litt A."/>
        </authorList>
    </citation>
    <scope>NUCLEOTIDE SEQUENCE [LARGE SCALE GENOMIC DNA]</scope>
    <source>
        <strain evidence="1">AR-01</strain>
    </source>
</reference>
<dbReference type="PANTHER" id="PTHR31210">
    <property type="entry name" value="OS06G0731900 PROTEIN"/>
    <property type="match status" value="1"/>
</dbReference>
<keyword evidence="2" id="KW-1185">Reference proteome</keyword>
<organism evidence="1 2">
    <name type="scientific">Datura stramonium</name>
    <name type="common">Jimsonweed</name>
    <name type="synonym">Common thornapple</name>
    <dbReference type="NCBI Taxonomy" id="4076"/>
    <lineage>
        <taxon>Eukaryota</taxon>
        <taxon>Viridiplantae</taxon>
        <taxon>Streptophyta</taxon>
        <taxon>Embryophyta</taxon>
        <taxon>Tracheophyta</taxon>
        <taxon>Spermatophyta</taxon>
        <taxon>Magnoliopsida</taxon>
        <taxon>eudicotyledons</taxon>
        <taxon>Gunneridae</taxon>
        <taxon>Pentapetalae</taxon>
        <taxon>asterids</taxon>
        <taxon>lamiids</taxon>
        <taxon>Solanales</taxon>
        <taxon>Solanaceae</taxon>
        <taxon>Solanoideae</taxon>
        <taxon>Datureae</taxon>
        <taxon>Datura</taxon>
    </lineage>
</organism>